<proteinExistence type="predicted"/>
<evidence type="ECO:0000313" key="1">
    <source>
        <dbReference type="EMBL" id="GAG46858.1"/>
    </source>
</evidence>
<dbReference type="AlphaFoldDB" id="X0YDQ0"/>
<gene>
    <name evidence="1" type="ORF">S01H1_78594</name>
</gene>
<dbReference type="EMBL" id="BARS01052905">
    <property type="protein sequence ID" value="GAG46858.1"/>
    <property type="molecule type" value="Genomic_DNA"/>
</dbReference>
<name>X0YDQ0_9ZZZZ</name>
<comment type="caution">
    <text evidence="1">The sequence shown here is derived from an EMBL/GenBank/DDBJ whole genome shotgun (WGS) entry which is preliminary data.</text>
</comment>
<sequence length="51" mass="5754">MFVCIVLAAAIASMWQFPQIWLVMAACAISVSLQLASPWLHPRRRRTAQNV</sequence>
<protein>
    <submittedName>
        <fullName evidence="1">Uncharacterized protein</fullName>
    </submittedName>
</protein>
<reference evidence="1" key="1">
    <citation type="journal article" date="2014" name="Front. Microbiol.">
        <title>High frequency of phylogenetically diverse reductive dehalogenase-homologous genes in deep subseafloor sedimentary metagenomes.</title>
        <authorList>
            <person name="Kawai M."/>
            <person name="Futagami T."/>
            <person name="Toyoda A."/>
            <person name="Takaki Y."/>
            <person name="Nishi S."/>
            <person name="Hori S."/>
            <person name="Arai W."/>
            <person name="Tsubouchi T."/>
            <person name="Morono Y."/>
            <person name="Uchiyama I."/>
            <person name="Ito T."/>
            <person name="Fujiyama A."/>
            <person name="Inagaki F."/>
            <person name="Takami H."/>
        </authorList>
    </citation>
    <scope>NUCLEOTIDE SEQUENCE</scope>
    <source>
        <strain evidence="1">Expedition CK06-06</strain>
    </source>
</reference>
<accession>X0YDQ0</accession>
<organism evidence="1">
    <name type="scientific">marine sediment metagenome</name>
    <dbReference type="NCBI Taxonomy" id="412755"/>
    <lineage>
        <taxon>unclassified sequences</taxon>
        <taxon>metagenomes</taxon>
        <taxon>ecological metagenomes</taxon>
    </lineage>
</organism>